<dbReference type="Pfam" id="PF00834">
    <property type="entry name" value="Ribul_P_3_epim"/>
    <property type="match status" value="1"/>
</dbReference>
<keyword evidence="17" id="KW-1185">Reference proteome</keyword>
<evidence type="ECO:0000256" key="3">
    <source>
        <dbReference type="ARBA" id="ARBA00001941"/>
    </source>
</evidence>
<evidence type="ECO:0000313" key="16">
    <source>
        <dbReference type="EMBL" id="ATZ17874.1"/>
    </source>
</evidence>
<accession>A0A2K8NVV2</accession>
<dbReference type="NCBIfam" id="TIGR01163">
    <property type="entry name" value="rpe"/>
    <property type="match status" value="1"/>
</dbReference>
<keyword evidence="13" id="KW-0413">Isomerase</keyword>
<comment type="similarity">
    <text evidence="6">Belongs to the ribulose-phosphate 3-epimerase family.</text>
</comment>
<comment type="subunit">
    <text evidence="7">Homodimer.</text>
</comment>
<dbReference type="PROSITE" id="PS01086">
    <property type="entry name" value="RIBUL_P_3_EPIMER_2"/>
    <property type="match status" value="1"/>
</dbReference>
<dbReference type="GO" id="GO:0004750">
    <property type="term" value="F:D-ribulose-phosphate 3-epimerase activity"/>
    <property type="evidence" value="ECO:0007669"/>
    <property type="project" value="UniProtKB-UniRule"/>
</dbReference>
<dbReference type="OrthoDB" id="1645589at2"/>
<evidence type="ECO:0000256" key="1">
    <source>
        <dbReference type="ARBA" id="ARBA00001782"/>
    </source>
</evidence>
<comment type="cofactor">
    <cofactor evidence="4">
        <name>Zn(2+)</name>
        <dbReference type="ChEBI" id="CHEBI:29105"/>
    </cofactor>
</comment>
<dbReference type="GO" id="GO:0005975">
    <property type="term" value="P:carbohydrate metabolic process"/>
    <property type="evidence" value="ECO:0007669"/>
    <property type="project" value="InterPro"/>
</dbReference>
<dbReference type="GO" id="GO:0006098">
    <property type="term" value="P:pentose-phosphate shunt"/>
    <property type="evidence" value="ECO:0007669"/>
    <property type="project" value="UniProtKB-UniRule"/>
</dbReference>
<evidence type="ECO:0000256" key="15">
    <source>
        <dbReference type="NCBIfam" id="TIGR01163"/>
    </source>
</evidence>
<gene>
    <name evidence="16" type="primary">rpe</name>
    <name evidence="16" type="ORF">EMELA_v1c03010</name>
</gene>
<evidence type="ECO:0000256" key="14">
    <source>
        <dbReference type="ARBA" id="ARBA00023277"/>
    </source>
</evidence>
<dbReference type="STRING" id="1408435.GCA_000685885_01165"/>
<evidence type="ECO:0000256" key="10">
    <source>
        <dbReference type="ARBA" id="ARBA00022833"/>
    </source>
</evidence>
<evidence type="ECO:0000256" key="11">
    <source>
        <dbReference type="ARBA" id="ARBA00023004"/>
    </source>
</evidence>
<dbReference type="Gene3D" id="3.20.20.70">
    <property type="entry name" value="Aldolase class I"/>
    <property type="match status" value="1"/>
</dbReference>
<evidence type="ECO:0000313" key="17">
    <source>
        <dbReference type="Proteomes" id="UP000231896"/>
    </source>
</evidence>
<dbReference type="InterPro" id="IPR011060">
    <property type="entry name" value="RibuloseP-bd_barrel"/>
</dbReference>
<dbReference type="EC" id="5.1.3.1" evidence="8 15"/>
<dbReference type="FunFam" id="3.20.20.70:FF:000191">
    <property type="entry name" value="ribulose-phosphate 3-epimerase isoform X2"/>
    <property type="match status" value="1"/>
</dbReference>
<keyword evidence="14" id="KW-0119">Carbohydrate metabolism</keyword>
<dbReference type="InterPro" id="IPR026019">
    <property type="entry name" value="Ribul_P_3_epim"/>
</dbReference>
<dbReference type="NCBIfam" id="NF004076">
    <property type="entry name" value="PRK05581.1-4"/>
    <property type="match status" value="1"/>
</dbReference>
<dbReference type="InterPro" id="IPR013785">
    <property type="entry name" value="Aldolase_TIM"/>
</dbReference>
<dbReference type="RefSeq" id="WP_028124427.1">
    <property type="nucleotide sequence ID" value="NZ_CP024964.1"/>
</dbReference>
<dbReference type="KEGG" id="eml:EMELA_v1c03010"/>
<protein>
    <recommendedName>
        <fullName evidence="8 15">Ribulose-phosphate 3-epimerase</fullName>
        <ecNumber evidence="8 15">5.1.3.1</ecNumber>
    </recommendedName>
</protein>
<comment type="cofactor">
    <cofactor evidence="5">
        <name>Fe(2+)</name>
        <dbReference type="ChEBI" id="CHEBI:29033"/>
    </cofactor>
</comment>
<keyword evidence="9" id="KW-0479">Metal-binding</keyword>
<dbReference type="PANTHER" id="PTHR11749">
    <property type="entry name" value="RIBULOSE-5-PHOSPHATE-3-EPIMERASE"/>
    <property type="match status" value="1"/>
</dbReference>
<comment type="cofactor">
    <cofactor evidence="3">
        <name>Co(2+)</name>
        <dbReference type="ChEBI" id="CHEBI:48828"/>
    </cofactor>
</comment>
<evidence type="ECO:0000256" key="4">
    <source>
        <dbReference type="ARBA" id="ARBA00001947"/>
    </source>
</evidence>
<dbReference type="CDD" id="cd00429">
    <property type="entry name" value="RPE"/>
    <property type="match status" value="1"/>
</dbReference>
<reference evidence="16 17" key="1">
    <citation type="submission" date="2017-11" db="EMBL/GenBank/DDBJ databases">
        <title>Genome sequence of Entomoplasma melaleucae M1 (ATCC 49191).</title>
        <authorList>
            <person name="Lo W.-S."/>
            <person name="Gasparich G.E."/>
            <person name="Kuo C.-H."/>
        </authorList>
    </citation>
    <scope>NUCLEOTIDE SEQUENCE [LARGE SCALE GENOMIC DNA]</scope>
    <source>
        <strain evidence="16 17">M1</strain>
    </source>
</reference>
<proteinExistence type="inferred from homology"/>
<dbReference type="Proteomes" id="UP000231896">
    <property type="component" value="Chromosome"/>
</dbReference>
<evidence type="ECO:0000256" key="8">
    <source>
        <dbReference type="ARBA" id="ARBA00013188"/>
    </source>
</evidence>
<dbReference type="EMBL" id="CP024964">
    <property type="protein sequence ID" value="ATZ17874.1"/>
    <property type="molecule type" value="Genomic_DNA"/>
</dbReference>
<dbReference type="AlphaFoldDB" id="A0A2K8NVV2"/>
<evidence type="ECO:0000256" key="6">
    <source>
        <dbReference type="ARBA" id="ARBA00009541"/>
    </source>
</evidence>
<keyword evidence="12" id="KW-0464">Manganese</keyword>
<dbReference type="GO" id="GO:0046872">
    <property type="term" value="F:metal ion binding"/>
    <property type="evidence" value="ECO:0007669"/>
    <property type="project" value="UniProtKB-KW"/>
</dbReference>
<dbReference type="PROSITE" id="PS01085">
    <property type="entry name" value="RIBUL_P_3_EPIMER_1"/>
    <property type="match status" value="1"/>
</dbReference>
<comment type="cofactor">
    <cofactor evidence="2">
        <name>Mn(2+)</name>
        <dbReference type="ChEBI" id="CHEBI:29035"/>
    </cofactor>
</comment>
<sequence>MKNIIIAPSFLSANFADLKSEIKRCEEAKIEWIHYDVMDYDFVPNLTFGSKILKDIANSSNFKIDIHFMVKVKTQSFEDFFTDYIKCNPAMMTMHIESMSTDESNKFYELCKQNNIEFSLAVSPKTEVKVLDTWLDKLDNILIMSVEPGFGGQSFIPEVLTKVEYLVEKRKNNHYKFMIEIDGGINGETSKQALKAGVEMMVAGSYLFESDNFTKKVETLKHG</sequence>
<evidence type="ECO:0000256" key="13">
    <source>
        <dbReference type="ARBA" id="ARBA00023235"/>
    </source>
</evidence>
<organism evidence="16 17">
    <name type="scientific">Mesoplasma melaleucae</name>
    <dbReference type="NCBI Taxonomy" id="81459"/>
    <lineage>
        <taxon>Bacteria</taxon>
        <taxon>Bacillati</taxon>
        <taxon>Mycoplasmatota</taxon>
        <taxon>Mollicutes</taxon>
        <taxon>Entomoplasmatales</taxon>
        <taxon>Entomoplasmataceae</taxon>
        <taxon>Mesoplasma</taxon>
    </lineage>
</organism>
<evidence type="ECO:0000256" key="7">
    <source>
        <dbReference type="ARBA" id="ARBA00011738"/>
    </source>
</evidence>
<name>A0A2K8NVV2_9MOLU</name>
<evidence type="ECO:0000256" key="2">
    <source>
        <dbReference type="ARBA" id="ARBA00001936"/>
    </source>
</evidence>
<keyword evidence="11" id="KW-0408">Iron</keyword>
<comment type="catalytic activity">
    <reaction evidence="1">
        <text>D-ribulose 5-phosphate = D-xylulose 5-phosphate</text>
        <dbReference type="Rhea" id="RHEA:13677"/>
        <dbReference type="ChEBI" id="CHEBI:57737"/>
        <dbReference type="ChEBI" id="CHEBI:58121"/>
        <dbReference type="EC" id="5.1.3.1"/>
    </reaction>
</comment>
<keyword evidence="10" id="KW-0862">Zinc</keyword>
<evidence type="ECO:0000256" key="9">
    <source>
        <dbReference type="ARBA" id="ARBA00022723"/>
    </source>
</evidence>
<dbReference type="InterPro" id="IPR000056">
    <property type="entry name" value="Ribul_P_3_epim-like"/>
</dbReference>
<evidence type="ECO:0000256" key="12">
    <source>
        <dbReference type="ARBA" id="ARBA00023211"/>
    </source>
</evidence>
<dbReference type="SUPFAM" id="SSF51366">
    <property type="entry name" value="Ribulose-phoshate binding barrel"/>
    <property type="match status" value="1"/>
</dbReference>
<evidence type="ECO:0000256" key="5">
    <source>
        <dbReference type="ARBA" id="ARBA00001954"/>
    </source>
</evidence>